<keyword evidence="1" id="KW-0067">ATP-binding</keyword>
<dbReference type="RefSeq" id="WP_122973339.1">
    <property type="nucleotide sequence ID" value="NZ_RHLQ01000054.1"/>
</dbReference>
<sequence>MKALTYYLDKGNGHYEPFYEYTTANVGIDEFYARQLCTYFILRGTQYELTSNEMLGEEEILVIKEIGRNYPGEDERSFRGMGVHIEFRSPDERNNFPLLSRIPCPSHFDVLRYLVKDVVDVPGIGQKLVTSTEIDEDRGVYVIYVKDVGEGVE</sequence>
<dbReference type="OrthoDB" id="1682087at2"/>
<keyword evidence="1" id="KW-0378">Hydrolase</keyword>
<evidence type="ECO:0000313" key="1">
    <source>
        <dbReference type="EMBL" id="RNC97302.1"/>
    </source>
</evidence>
<reference evidence="1 2" key="1">
    <citation type="journal article" date="2014" name="Int. J. Syst. Evol. Microbiol.">
        <title>Lysinibacillus halotolerans sp. nov., isolated from saline-alkaline soil.</title>
        <authorList>
            <person name="Kong D."/>
            <person name="Wang Y."/>
            <person name="Zhao B."/>
            <person name="Li Y."/>
            <person name="Song J."/>
            <person name="Zhai Y."/>
            <person name="Zhang C."/>
            <person name="Wang H."/>
            <person name="Chen X."/>
            <person name="Zhao B."/>
            <person name="Ruan Z."/>
        </authorList>
    </citation>
    <scope>NUCLEOTIDE SEQUENCE [LARGE SCALE GENOMIC DNA]</scope>
    <source>
        <strain evidence="1 2">MCCC 1A12703</strain>
    </source>
</reference>
<evidence type="ECO:0000313" key="2">
    <source>
        <dbReference type="Proteomes" id="UP000279909"/>
    </source>
</evidence>
<protein>
    <submittedName>
        <fullName evidence="1">RNA helicase</fullName>
    </submittedName>
</protein>
<dbReference type="Proteomes" id="UP000279909">
    <property type="component" value="Unassembled WGS sequence"/>
</dbReference>
<comment type="caution">
    <text evidence="1">The sequence shown here is derived from an EMBL/GenBank/DDBJ whole genome shotgun (WGS) entry which is preliminary data.</text>
</comment>
<keyword evidence="1" id="KW-0347">Helicase</keyword>
<dbReference type="EMBL" id="RHLQ01000054">
    <property type="protein sequence ID" value="RNC97302.1"/>
    <property type="molecule type" value="Genomic_DNA"/>
</dbReference>
<accession>A0A3M8H4G1</accession>
<proteinExistence type="predicted"/>
<keyword evidence="2" id="KW-1185">Reference proteome</keyword>
<organism evidence="1 2">
    <name type="scientific">Lysinibacillus halotolerans</name>
    <dbReference type="NCBI Taxonomy" id="1368476"/>
    <lineage>
        <taxon>Bacteria</taxon>
        <taxon>Bacillati</taxon>
        <taxon>Bacillota</taxon>
        <taxon>Bacilli</taxon>
        <taxon>Bacillales</taxon>
        <taxon>Bacillaceae</taxon>
        <taxon>Lysinibacillus</taxon>
    </lineage>
</organism>
<gene>
    <name evidence="1" type="ORF">EC501_15940</name>
</gene>
<dbReference type="AlphaFoldDB" id="A0A3M8H4G1"/>
<dbReference type="GO" id="GO:0004386">
    <property type="term" value="F:helicase activity"/>
    <property type="evidence" value="ECO:0007669"/>
    <property type="project" value="UniProtKB-KW"/>
</dbReference>
<keyword evidence="1" id="KW-0547">Nucleotide-binding</keyword>
<name>A0A3M8H4G1_9BACI</name>